<dbReference type="EMBL" id="SPQQ01000001">
    <property type="protein sequence ID" value="TGE39876.1"/>
    <property type="molecule type" value="Genomic_DNA"/>
</dbReference>
<reference evidence="1 2" key="1">
    <citation type="submission" date="2019-03" db="EMBL/GenBank/DDBJ databases">
        <title>Draft Genome Sequence of Desulfosporosinus fructosivorans Strain 63.6F, Isolated from Marine Sediment in the Baltic Sea.</title>
        <authorList>
            <person name="Hausmann B."/>
            <person name="Vandieken V."/>
            <person name="Pjevac P."/>
            <person name="Schreck K."/>
            <person name="Herbold C.W."/>
            <person name="Loy A."/>
        </authorList>
    </citation>
    <scope>NUCLEOTIDE SEQUENCE [LARGE SCALE GENOMIC DNA]</scope>
    <source>
        <strain evidence="1 2">63.6F</strain>
    </source>
</reference>
<proteinExistence type="predicted"/>
<organism evidence="1 2">
    <name type="scientific">Desulfosporosinus fructosivorans</name>
    <dbReference type="NCBI Taxonomy" id="2018669"/>
    <lineage>
        <taxon>Bacteria</taxon>
        <taxon>Bacillati</taxon>
        <taxon>Bacillota</taxon>
        <taxon>Clostridia</taxon>
        <taxon>Eubacteriales</taxon>
        <taxon>Desulfitobacteriaceae</taxon>
        <taxon>Desulfosporosinus</taxon>
    </lineage>
</organism>
<keyword evidence="2" id="KW-1185">Reference proteome</keyword>
<sequence>MTQRSDPTTQSKLTVQAPAVGNGVPGKFAILGSVAGFARPMLSPVFGVGSLNGSLLSAYVKDVALCDTASRAWNQRNQDV</sequence>
<dbReference type="AlphaFoldDB" id="A0A4Z0REA0"/>
<dbReference type="Proteomes" id="UP000298460">
    <property type="component" value="Unassembled WGS sequence"/>
</dbReference>
<protein>
    <submittedName>
        <fullName evidence="1">Uncharacterized protein</fullName>
    </submittedName>
</protein>
<gene>
    <name evidence="1" type="ORF">E4K67_02500</name>
</gene>
<accession>A0A4Z0REA0</accession>
<dbReference type="OrthoDB" id="1799569at2"/>
<evidence type="ECO:0000313" key="2">
    <source>
        <dbReference type="Proteomes" id="UP000298460"/>
    </source>
</evidence>
<evidence type="ECO:0000313" key="1">
    <source>
        <dbReference type="EMBL" id="TGE39876.1"/>
    </source>
</evidence>
<name>A0A4Z0REA0_9FIRM</name>
<comment type="caution">
    <text evidence="1">The sequence shown here is derived from an EMBL/GenBank/DDBJ whole genome shotgun (WGS) entry which is preliminary data.</text>
</comment>